<name>A0A1G7VBI4_9LACT</name>
<accession>A0A1G7VBI4</accession>
<dbReference type="SUPFAM" id="SSF54106">
    <property type="entry name" value="LysM domain"/>
    <property type="match status" value="2"/>
</dbReference>
<dbReference type="InterPro" id="IPR007921">
    <property type="entry name" value="CHAP_dom"/>
</dbReference>
<dbReference type="Gene3D" id="3.10.350.10">
    <property type="entry name" value="LysM domain"/>
    <property type="match status" value="2"/>
</dbReference>
<dbReference type="PANTHER" id="PTHR33734">
    <property type="entry name" value="LYSM DOMAIN-CONTAINING GPI-ANCHORED PROTEIN 2"/>
    <property type="match status" value="1"/>
</dbReference>
<evidence type="ECO:0000256" key="8">
    <source>
        <dbReference type="ARBA" id="ARBA00023316"/>
    </source>
</evidence>
<evidence type="ECO:0000256" key="1">
    <source>
        <dbReference type="ARBA" id="ARBA00001561"/>
    </source>
</evidence>
<dbReference type="SMART" id="SM00257">
    <property type="entry name" value="LysM"/>
    <property type="match status" value="2"/>
</dbReference>
<evidence type="ECO:0000259" key="10">
    <source>
        <dbReference type="PROSITE" id="PS51782"/>
    </source>
</evidence>
<evidence type="ECO:0000256" key="3">
    <source>
        <dbReference type="ARBA" id="ARBA00011901"/>
    </source>
</evidence>
<dbReference type="Pfam" id="PF08460">
    <property type="entry name" value="SH3_5"/>
    <property type="match status" value="1"/>
</dbReference>
<dbReference type="EC" id="3.5.1.28" evidence="3"/>
<dbReference type="GO" id="GO:0008745">
    <property type="term" value="F:N-acetylmuramoyl-L-alanine amidase activity"/>
    <property type="evidence" value="ECO:0007669"/>
    <property type="project" value="UniProtKB-EC"/>
</dbReference>
<keyword evidence="12" id="KW-1185">Reference proteome</keyword>
<dbReference type="GO" id="GO:0042742">
    <property type="term" value="P:defense response to bacterium"/>
    <property type="evidence" value="ECO:0007669"/>
    <property type="project" value="UniProtKB-KW"/>
</dbReference>
<evidence type="ECO:0000313" key="11">
    <source>
        <dbReference type="EMBL" id="SDG56911.1"/>
    </source>
</evidence>
<dbReference type="GO" id="GO:0031640">
    <property type="term" value="P:killing of cells of another organism"/>
    <property type="evidence" value="ECO:0007669"/>
    <property type="project" value="UniProtKB-KW"/>
</dbReference>
<organism evidence="11 12">
    <name type="scientific">Facklamia miroungae</name>
    <dbReference type="NCBI Taxonomy" id="120956"/>
    <lineage>
        <taxon>Bacteria</taxon>
        <taxon>Bacillati</taxon>
        <taxon>Bacillota</taxon>
        <taxon>Bacilli</taxon>
        <taxon>Lactobacillales</taxon>
        <taxon>Aerococcaceae</taxon>
        <taxon>Facklamia</taxon>
    </lineage>
</organism>
<evidence type="ECO:0000256" key="4">
    <source>
        <dbReference type="ARBA" id="ARBA00022529"/>
    </source>
</evidence>
<dbReference type="SMART" id="SM00287">
    <property type="entry name" value="SH3b"/>
    <property type="match status" value="1"/>
</dbReference>
<evidence type="ECO:0000256" key="7">
    <source>
        <dbReference type="ARBA" id="ARBA00022801"/>
    </source>
</evidence>
<dbReference type="InterPro" id="IPR018392">
    <property type="entry name" value="LysM"/>
</dbReference>
<dbReference type="GO" id="GO:0004040">
    <property type="term" value="F:amidase activity"/>
    <property type="evidence" value="ECO:0007669"/>
    <property type="project" value="InterPro"/>
</dbReference>
<dbReference type="Pfam" id="PF01832">
    <property type="entry name" value="Glucosaminidase"/>
    <property type="match status" value="1"/>
</dbReference>
<protein>
    <recommendedName>
        <fullName evidence="3">N-acetylmuramoyl-L-alanine amidase</fullName>
        <ecNumber evidence="3">3.5.1.28</ecNumber>
    </recommendedName>
    <alternativeName>
        <fullName evidence="9">Peptidoglycan hydrolase</fullName>
    </alternativeName>
</protein>
<dbReference type="CDD" id="cd00118">
    <property type="entry name" value="LysM"/>
    <property type="match status" value="2"/>
</dbReference>
<dbReference type="InterPro" id="IPR002901">
    <property type="entry name" value="MGlyc_endo_b_GlcNAc-like_dom"/>
</dbReference>
<dbReference type="PANTHER" id="PTHR33734:SF22">
    <property type="entry name" value="MEMBRANE-BOUND LYTIC MUREIN TRANSGLYCOSYLASE D"/>
    <property type="match status" value="1"/>
</dbReference>
<dbReference type="EMBL" id="FNCK01000017">
    <property type="protein sequence ID" value="SDG56911.1"/>
    <property type="molecule type" value="Genomic_DNA"/>
</dbReference>
<feature type="domain" description="LysM" evidence="10">
    <location>
        <begin position="418"/>
        <end position="462"/>
    </location>
</feature>
<keyword evidence="5" id="KW-0081">Bacteriolytic enzyme</keyword>
<dbReference type="InterPro" id="IPR036779">
    <property type="entry name" value="LysM_dom_sf"/>
</dbReference>
<gene>
    <name evidence="11" type="ORF">SAMN05421791_1175</name>
</gene>
<evidence type="ECO:0000256" key="2">
    <source>
        <dbReference type="ARBA" id="ARBA00010266"/>
    </source>
</evidence>
<proteinExistence type="inferred from homology"/>
<dbReference type="SMART" id="SM00047">
    <property type="entry name" value="LYZ2"/>
    <property type="match status" value="1"/>
</dbReference>
<dbReference type="Gene3D" id="2.30.30.40">
    <property type="entry name" value="SH3 Domains"/>
    <property type="match status" value="1"/>
</dbReference>
<dbReference type="InterPro" id="IPR038765">
    <property type="entry name" value="Papain-like_cys_pep_sf"/>
</dbReference>
<comment type="similarity">
    <text evidence="2">Belongs to the glycosyl hydrolase 73 family.</text>
</comment>
<dbReference type="PROSITE" id="PS51782">
    <property type="entry name" value="LYSM"/>
    <property type="match status" value="2"/>
</dbReference>
<evidence type="ECO:0000256" key="5">
    <source>
        <dbReference type="ARBA" id="ARBA00022638"/>
    </source>
</evidence>
<dbReference type="InterPro" id="IPR003646">
    <property type="entry name" value="SH3-like_bac-type"/>
</dbReference>
<keyword evidence="7" id="KW-0378">Hydrolase</keyword>
<dbReference type="GO" id="GO:0008932">
    <property type="term" value="F:lytic endotransglycosylase activity"/>
    <property type="evidence" value="ECO:0007669"/>
    <property type="project" value="TreeGrafter"/>
</dbReference>
<evidence type="ECO:0000256" key="6">
    <source>
        <dbReference type="ARBA" id="ARBA00022729"/>
    </source>
</evidence>
<keyword evidence="8" id="KW-0961">Cell wall biogenesis/degradation</keyword>
<comment type="catalytic activity">
    <reaction evidence="1">
        <text>Hydrolyzes the link between N-acetylmuramoyl residues and L-amino acid residues in certain cell-wall glycopeptides.</text>
        <dbReference type="EC" id="3.5.1.28"/>
    </reaction>
</comment>
<dbReference type="AlphaFoldDB" id="A0A1G7VBI4"/>
<feature type="domain" description="LysM" evidence="10">
    <location>
        <begin position="356"/>
        <end position="400"/>
    </location>
</feature>
<keyword evidence="4" id="KW-0929">Antimicrobial</keyword>
<reference evidence="11 12" key="1">
    <citation type="submission" date="2016-10" db="EMBL/GenBank/DDBJ databases">
        <authorList>
            <person name="de Groot N.N."/>
        </authorList>
    </citation>
    <scope>NUCLEOTIDE SEQUENCE [LARGE SCALE GENOMIC DNA]</scope>
    <source>
        <strain evidence="11 12">ATCC BAA-466</strain>
    </source>
</reference>
<dbReference type="Pfam" id="PF05257">
    <property type="entry name" value="CHAP"/>
    <property type="match status" value="1"/>
</dbReference>
<dbReference type="RefSeq" id="WP_168427216.1">
    <property type="nucleotide sequence ID" value="NZ_FNCK01000017.1"/>
</dbReference>
<dbReference type="GO" id="GO:0071555">
    <property type="term" value="P:cell wall organization"/>
    <property type="evidence" value="ECO:0007669"/>
    <property type="project" value="UniProtKB-KW"/>
</dbReference>
<keyword evidence="6" id="KW-0732">Signal</keyword>
<dbReference type="SUPFAM" id="SSF54001">
    <property type="entry name" value="Cysteine proteinases"/>
    <property type="match status" value="1"/>
</dbReference>
<evidence type="ECO:0000256" key="9">
    <source>
        <dbReference type="ARBA" id="ARBA00032108"/>
    </source>
</evidence>
<dbReference type="Pfam" id="PF01476">
    <property type="entry name" value="LysM"/>
    <property type="match status" value="2"/>
</dbReference>
<dbReference type="Proteomes" id="UP000199708">
    <property type="component" value="Unassembled WGS sequence"/>
</dbReference>
<evidence type="ECO:0000313" key="12">
    <source>
        <dbReference type="Proteomes" id="UP000199708"/>
    </source>
</evidence>
<sequence length="560" mass="62284">MTTKENVLSQARKLLGIKQYSESHKKLVNDYNSVMPLPRGYAVNYNDDWCDVFVSTIFIRANASHLIGRECGVERHINIFKELGIWYEDGNIVPQSGDIITFRWGVNAQPNDGFAEHIGIVEKVVGREITTIEGNSNNMVSRRTYNVGEGNIRGYARPKYLNSPTDQPKIWKTDLTYAGHVFSSEYINVVIEIGKKYKVLPSFMIVQLYIESNWGTSDVAIANNNLAGMTWTGNPYRPSGVIVQKGSPRPASEGEYYMKYSTIEDFFKDWSYLYIPGGPYNVSGQNFENAVKGLFTIGGAKSNYATAGYNEYIRLMRSVKSAILKENGQNTLNQIDQIALNNSDSTSGDTNDGSVQYYTVQAGDSLWAIAQRFNLTVDQLCSLNNITSNTVIHPGDKLIVSKEKTTDPQPDPIENEPQYYTVQSGDSLWAIAQRFNLTVDQLCALNNITSNAIIHPGDRLIVRSGSGYNPQPNPSENLIKSYSESATFTANTTISIRNGYSTKSPAVASLAPGDSVHYDSVYITSSYVWISYISYSGVRRYVAVRTYNNGNVGPIWGTIS</sequence>
<dbReference type="Gene3D" id="1.10.530.10">
    <property type="match status" value="1"/>
</dbReference>